<accession>Q9RVI2</accession>
<dbReference type="PaxDb" id="243230-DR_1047"/>
<dbReference type="InParanoid" id="Q9RVI2"/>
<dbReference type="KEGG" id="dra:DR_1047"/>
<dbReference type="HOGENOM" id="CLU_1683672_0_0_0"/>
<dbReference type="STRING" id="243230.DR_1047"/>
<keyword evidence="2" id="KW-1185">Reference proteome</keyword>
<reference evidence="1 2" key="1">
    <citation type="journal article" date="1999" name="Science">
        <title>Genome sequence of the radioresistant bacterium Deinococcus radiodurans R1.</title>
        <authorList>
            <person name="White O."/>
            <person name="Eisen J.A."/>
            <person name="Heidelberg J.F."/>
            <person name="Hickey E.K."/>
            <person name="Peterson J.D."/>
            <person name="Dodson R.J."/>
            <person name="Haft D.H."/>
            <person name="Gwinn M.L."/>
            <person name="Nelson W.C."/>
            <person name="Richardson D.L."/>
            <person name="Moffat K.S."/>
            <person name="Qin H."/>
            <person name="Jiang L."/>
            <person name="Pamphile W."/>
            <person name="Crosby M."/>
            <person name="Shen M."/>
            <person name="Vamathevan J.J."/>
            <person name="Lam P."/>
            <person name="McDonald L."/>
            <person name="Utterback T."/>
            <person name="Zalewski C."/>
            <person name="Makarova K.S."/>
            <person name="Aravind L."/>
            <person name="Daly M.J."/>
            <person name="Minton K.W."/>
            <person name="Fleischmann R.D."/>
            <person name="Ketchum K.A."/>
            <person name="Nelson K.E."/>
            <person name="Salzberg S."/>
            <person name="Smith H.O."/>
            <person name="Venter J.C."/>
            <person name="Fraser C.M."/>
        </authorList>
    </citation>
    <scope>NUCLEOTIDE SEQUENCE [LARGE SCALE GENOMIC DNA]</scope>
    <source>
        <strain evidence="2">ATCC 13939 / DSM 20539 / JCM 16871 / LMG 4051 / NBRC 15346 / NCIMB 9279 / R1 / VKM B-1422</strain>
    </source>
</reference>
<evidence type="ECO:0008006" key="3">
    <source>
        <dbReference type="Google" id="ProtNLM"/>
    </source>
</evidence>
<dbReference type="InterPro" id="IPR036249">
    <property type="entry name" value="Thioredoxin-like_sf"/>
</dbReference>
<dbReference type="eggNOG" id="COG0526">
    <property type="taxonomic scope" value="Bacteria"/>
</dbReference>
<dbReference type="SUPFAM" id="SSF52833">
    <property type="entry name" value="Thioredoxin-like"/>
    <property type="match status" value="1"/>
</dbReference>
<proteinExistence type="predicted"/>
<dbReference type="PATRIC" id="fig|243230.17.peg.1243"/>
<gene>
    <name evidence="1" type="ordered locus">DR_1047</name>
</gene>
<sequence>MGSGFFYWQLPPAQPRSVVMQLKIRVPKFIGRWLDQRFQASLPRPGSTVIPPSELGLTRRTLLYFKAEHCVACGPLEMFVGQLAAQNGLDLRVIDFRRGELPETVYGDQLLLDKDGSVGKRYRVSVFPTLVLTDEHGLIGGALAGVSERDKVAAGLGLTA</sequence>
<dbReference type="PIR" id="H75442">
    <property type="entry name" value="H75442"/>
</dbReference>
<evidence type="ECO:0000313" key="2">
    <source>
        <dbReference type="Proteomes" id="UP000002524"/>
    </source>
</evidence>
<organism evidence="1 2">
    <name type="scientific">Deinococcus radiodurans (strain ATCC 13939 / DSM 20539 / JCM 16871 / CCUG 27074 / LMG 4051 / NBRC 15346 / NCIMB 9279 / VKM B-1422 / R1)</name>
    <dbReference type="NCBI Taxonomy" id="243230"/>
    <lineage>
        <taxon>Bacteria</taxon>
        <taxon>Thermotogati</taxon>
        <taxon>Deinococcota</taxon>
        <taxon>Deinococci</taxon>
        <taxon>Deinococcales</taxon>
        <taxon>Deinococcaceae</taxon>
        <taxon>Deinococcus</taxon>
    </lineage>
</organism>
<evidence type="ECO:0000313" key="1">
    <source>
        <dbReference type="EMBL" id="AAF10625.1"/>
    </source>
</evidence>
<dbReference type="AlphaFoldDB" id="Q9RVI2"/>
<name>Q9RVI2_DEIRA</name>
<protein>
    <recommendedName>
        <fullName evidence="3">Thioredoxin</fullName>
    </recommendedName>
</protein>
<dbReference type="DNASU" id="1798679"/>
<dbReference type="Proteomes" id="UP000002524">
    <property type="component" value="Chromosome 1"/>
</dbReference>
<dbReference type="EMBL" id="AE000513">
    <property type="protein sequence ID" value="AAF10625.1"/>
    <property type="molecule type" value="Genomic_DNA"/>
</dbReference>
<dbReference type="Gene3D" id="3.40.30.10">
    <property type="entry name" value="Glutaredoxin"/>
    <property type="match status" value="1"/>
</dbReference>
<dbReference type="OrthoDB" id="70276at2"/>
<dbReference type="EnsemblBacteria" id="AAF10625">
    <property type="protein sequence ID" value="AAF10625"/>
    <property type="gene ID" value="DR_1047"/>
</dbReference>